<protein>
    <submittedName>
        <fullName evidence="2">DinB family protein</fullName>
    </submittedName>
</protein>
<keyword evidence="3" id="KW-1185">Reference proteome</keyword>
<proteinExistence type="predicted"/>
<dbReference type="InterPro" id="IPR024775">
    <property type="entry name" value="DinB-like"/>
</dbReference>
<organism evidence="2 3">
    <name type="scientific">Croceivirga thetidis</name>
    <dbReference type="NCBI Taxonomy" id="2721623"/>
    <lineage>
        <taxon>Bacteria</taxon>
        <taxon>Pseudomonadati</taxon>
        <taxon>Bacteroidota</taxon>
        <taxon>Flavobacteriia</taxon>
        <taxon>Flavobacteriales</taxon>
        <taxon>Flavobacteriaceae</taxon>
        <taxon>Croceivirga</taxon>
    </lineage>
</organism>
<sequence length="181" mass="20789">MDKEHIISAIVSNHDAFFAKLDSLSDEEFLKQPGNKWSAGQQLDHLIKSVKPVDMAFGLPMFVLKMKFGVANRPSKSYEDLVTKYLNALGKKSDFKIPSEFDPKQIPLERRKKASEKLDKLVHKLCSRLSKFSEEELDNYILPHPLMGKVTLREMLYFTAYHVQHHDKQILENLANADSNS</sequence>
<comment type="caution">
    <text evidence="2">The sequence shown here is derived from an EMBL/GenBank/DDBJ whole genome shotgun (WGS) entry which is preliminary data.</text>
</comment>
<evidence type="ECO:0000313" key="3">
    <source>
        <dbReference type="Proteomes" id="UP000718451"/>
    </source>
</evidence>
<evidence type="ECO:0000259" key="1">
    <source>
        <dbReference type="Pfam" id="PF12867"/>
    </source>
</evidence>
<name>A0ABX1GWL0_9FLAO</name>
<dbReference type="SUPFAM" id="SSF109854">
    <property type="entry name" value="DinB/YfiT-like putative metalloenzymes"/>
    <property type="match status" value="1"/>
</dbReference>
<evidence type="ECO:0000313" key="2">
    <source>
        <dbReference type="EMBL" id="NKI33102.1"/>
    </source>
</evidence>
<gene>
    <name evidence="2" type="ORF">HCU67_14190</name>
</gene>
<dbReference type="InterPro" id="IPR034660">
    <property type="entry name" value="DinB/YfiT-like"/>
</dbReference>
<dbReference type="Gene3D" id="1.20.120.450">
    <property type="entry name" value="dinb family like domain"/>
    <property type="match status" value="1"/>
</dbReference>
<dbReference type="Proteomes" id="UP000718451">
    <property type="component" value="Unassembled WGS sequence"/>
</dbReference>
<dbReference type="RefSeq" id="WP_168553251.1">
    <property type="nucleotide sequence ID" value="NZ_JAAWWL010000002.1"/>
</dbReference>
<accession>A0ABX1GWL0</accession>
<dbReference type="EMBL" id="JAAWWL010000002">
    <property type="protein sequence ID" value="NKI33102.1"/>
    <property type="molecule type" value="Genomic_DNA"/>
</dbReference>
<feature type="domain" description="DinB-like" evidence="1">
    <location>
        <begin position="14"/>
        <end position="170"/>
    </location>
</feature>
<dbReference type="Pfam" id="PF12867">
    <property type="entry name" value="DinB_2"/>
    <property type="match status" value="1"/>
</dbReference>
<reference evidence="2 3" key="1">
    <citation type="submission" date="2020-04" db="EMBL/GenBank/DDBJ databases">
        <authorList>
            <person name="Yoon J."/>
        </authorList>
    </citation>
    <scope>NUCLEOTIDE SEQUENCE [LARGE SCALE GENOMIC DNA]</scope>
    <source>
        <strain evidence="2 3">DJ-13</strain>
    </source>
</reference>